<dbReference type="RefSeq" id="WP_133883214.1">
    <property type="nucleotide sequence ID" value="NZ_MWIN01000008.1"/>
</dbReference>
<sequence>MNLINTLKFAAAVSAIALSFVSAPSFAATADAPSIKTCPSKGNCDLPDQNGPSLDGFVVPAPAGVKQHGKNDMNGPSLDGFATPKQLKTCPSKGNCEIPDQNGPSLDGFVVPAPAGAKPGVCYNDRNGLGLDGFAVPAGVIQNGCHDLNGPSLDGFADAVSQAPSIRTCTKTTAECADPNGPSLDGLANPKLGTVVIAIDKP</sequence>
<keyword evidence="3" id="KW-1185">Reference proteome</keyword>
<evidence type="ECO:0000313" key="2">
    <source>
        <dbReference type="EMBL" id="TDU25602.1"/>
    </source>
</evidence>
<comment type="caution">
    <text evidence="2">The sequence shown here is derived from an EMBL/GenBank/DDBJ whole genome shotgun (WGS) entry which is preliminary data.</text>
</comment>
<organism evidence="2 3">
    <name type="scientific">Panacagrimonas perspica</name>
    <dbReference type="NCBI Taxonomy" id="381431"/>
    <lineage>
        <taxon>Bacteria</taxon>
        <taxon>Pseudomonadati</taxon>
        <taxon>Pseudomonadota</taxon>
        <taxon>Gammaproteobacteria</taxon>
        <taxon>Nevskiales</taxon>
        <taxon>Nevskiaceae</taxon>
        <taxon>Panacagrimonas</taxon>
    </lineage>
</organism>
<reference evidence="2 3" key="1">
    <citation type="submission" date="2019-03" db="EMBL/GenBank/DDBJ databases">
        <title>Genomic Encyclopedia of Type Strains, Phase IV (KMG-IV): sequencing the most valuable type-strain genomes for metagenomic binning, comparative biology and taxonomic classification.</title>
        <authorList>
            <person name="Goeker M."/>
        </authorList>
    </citation>
    <scope>NUCLEOTIDE SEQUENCE [LARGE SCALE GENOMIC DNA]</scope>
    <source>
        <strain evidence="2 3">DSM 26377</strain>
    </source>
</reference>
<dbReference type="Proteomes" id="UP000295341">
    <property type="component" value="Unassembled WGS sequence"/>
</dbReference>
<feature type="signal peptide" evidence="1">
    <location>
        <begin position="1"/>
        <end position="27"/>
    </location>
</feature>
<evidence type="ECO:0000313" key="3">
    <source>
        <dbReference type="Proteomes" id="UP000295341"/>
    </source>
</evidence>
<accession>A0A4S3K6L2</accession>
<dbReference type="EMBL" id="SOBT01000011">
    <property type="protein sequence ID" value="TDU25602.1"/>
    <property type="molecule type" value="Genomic_DNA"/>
</dbReference>
<keyword evidence="1" id="KW-0732">Signal</keyword>
<protein>
    <submittedName>
        <fullName evidence="2">Uncharacterized protein</fullName>
    </submittedName>
</protein>
<evidence type="ECO:0000256" key="1">
    <source>
        <dbReference type="SAM" id="SignalP"/>
    </source>
</evidence>
<feature type="chain" id="PRO_5030100198" evidence="1">
    <location>
        <begin position="28"/>
        <end position="202"/>
    </location>
</feature>
<gene>
    <name evidence="2" type="ORF">DFR24_4044</name>
</gene>
<proteinExistence type="predicted"/>
<dbReference type="AlphaFoldDB" id="A0A4S3K6L2"/>
<name>A0A4S3K6L2_9GAMM</name>